<gene>
    <name evidence="3" type="ORF">BDV41DRAFT_529192</name>
</gene>
<reference evidence="4" key="1">
    <citation type="submission" date="2019-04" db="EMBL/GenBank/DDBJ databases">
        <title>Friends and foes A comparative genomics studyof 23 Aspergillus species from section Flavi.</title>
        <authorList>
            <consortium name="DOE Joint Genome Institute"/>
            <person name="Kjaerbolling I."/>
            <person name="Vesth T."/>
            <person name="Frisvad J.C."/>
            <person name="Nybo J.L."/>
            <person name="Theobald S."/>
            <person name="Kildgaard S."/>
            <person name="Isbrandt T."/>
            <person name="Kuo A."/>
            <person name="Sato A."/>
            <person name="Lyhne E.K."/>
            <person name="Kogle M.E."/>
            <person name="Wiebenga A."/>
            <person name="Kun R.S."/>
            <person name="Lubbers R.J."/>
            <person name="Makela M.R."/>
            <person name="Barry K."/>
            <person name="Chovatia M."/>
            <person name="Clum A."/>
            <person name="Daum C."/>
            <person name="Haridas S."/>
            <person name="He G."/>
            <person name="LaButti K."/>
            <person name="Lipzen A."/>
            <person name="Mondo S."/>
            <person name="Riley R."/>
            <person name="Salamov A."/>
            <person name="Simmons B.A."/>
            <person name="Magnuson J.K."/>
            <person name="Henrissat B."/>
            <person name="Mortensen U.H."/>
            <person name="Larsen T.O."/>
            <person name="Devries R.P."/>
            <person name="Grigoriev I.V."/>
            <person name="Machida M."/>
            <person name="Baker S.E."/>
            <person name="Andersen M.R."/>
        </authorList>
    </citation>
    <scope>NUCLEOTIDE SEQUENCE [LARGE SCALE GENOMIC DNA]</scope>
    <source>
        <strain evidence="4">CBS 130015</strain>
    </source>
</reference>
<feature type="region of interest" description="Disordered" evidence="1">
    <location>
        <begin position="1"/>
        <end position="32"/>
    </location>
</feature>
<sequence length="68" mass="7355">MSGDNQPSTLDENLKPQVKPGDDLSESLAIPEKREPEWLEGVSLVMAVSGTTLVVFLMLLDISIVSTL</sequence>
<dbReference type="AlphaFoldDB" id="A0A5N6W5N8"/>
<evidence type="ECO:0000313" key="4">
    <source>
        <dbReference type="Proteomes" id="UP000325433"/>
    </source>
</evidence>
<evidence type="ECO:0000313" key="3">
    <source>
        <dbReference type="EMBL" id="KAE8316147.1"/>
    </source>
</evidence>
<evidence type="ECO:0000256" key="1">
    <source>
        <dbReference type="SAM" id="MobiDB-lite"/>
    </source>
</evidence>
<keyword evidence="4" id="KW-1185">Reference proteome</keyword>
<organism evidence="3 4">
    <name type="scientific">Aspergillus transmontanensis</name>
    <dbReference type="NCBI Taxonomy" id="1034304"/>
    <lineage>
        <taxon>Eukaryota</taxon>
        <taxon>Fungi</taxon>
        <taxon>Dikarya</taxon>
        <taxon>Ascomycota</taxon>
        <taxon>Pezizomycotina</taxon>
        <taxon>Eurotiomycetes</taxon>
        <taxon>Eurotiomycetidae</taxon>
        <taxon>Eurotiales</taxon>
        <taxon>Aspergillaceae</taxon>
        <taxon>Aspergillus</taxon>
        <taxon>Aspergillus subgen. Circumdati</taxon>
    </lineage>
</organism>
<proteinExistence type="predicted"/>
<name>A0A5N6W5N8_9EURO</name>
<keyword evidence="2" id="KW-0812">Transmembrane</keyword>
<keyword evidence="2" id="KW-0472">Membrane</keyword>
<accession>A0A5N6W5N8</accession>
<feature type="transmembrane region" description="Helical" evidence="2">
    <location>
        <begin position="41"/>
        <end position="60"/>
    </location>
</feature>
<protein>
    <submittedName>
        <fullName evidence="3">Uncharacterized protein</fullName>
    </submittedName>
</protein>
<feature type="compositionally biased region" description="Polar residues" evidence="1">
    <location>
        <begin position="1"/>
        <end position="11"/>
    </location>
</feature>
<dbReference type="Proteomes" id="UP000325433">
    <property type="component" value="Unassembled WGS sequence"/>
</dbReference>
<keyword evidence="2" id="KW-1133">Transmembrane helix</keyword>
<evidence type="ECO:0000256" key="2">
    <source>
        <dbReference type="SAM" id="Phobius"/>
    </source>
</evidence>
<dbReference type="EMBL" id="ML738308">
    <property type="protein sequence ID" value="KAE8316147.1"/>
    <property type="molecule type" value="Genomic_DNA"/>
</dbReference>